<feature type="compositionally biased region" description="Basic and acidic residues" evidence="1">
    <location>
        <begin position="150"/>
        <end position="167"/>
    </location>
</feature>
<organism evidence="2 3">
    <name type="scientific">Methanomicrobium antiquum</name>
    <dbReference type="NCBI Taxonomy" id="487686"/>
    <lineage>
        <taxon>Archaea</taxon>
        <taxon>Methanobacteriati</taxon>
        <taxon>Methanobacteriota</taxon>
        <taxon>Stenosarchaea group</taxon>
        <taxon>Methanomicrobia</taxon>
        <taxon>Methanomicrobiales</taxon>
        <taxon>Methanomicrobiaceae</taxon>
        <taxon>Methanomicrobium</taxon>
    </lineage>
</organism>
<dbReference type="Proteomes" id="UP001218895">
    <property type="component" value="Chromosome"/>
</dbReference>
<name>A0AAF0JM39_9EURY</name>
<dbReference type="AlphaFoldDB" id="A0AAF0JM39"/>
<accession>A0AAF0JM39</accession>
<evidence type="ECO:0000313" key="2">
    <source>
        <dbReference type="EMBL" id="WFN36747.1"/>
    </source>
</evidence>
<dbReference type="EMBL" id="CP091092">
    <property type="protein sequence ID" value="WFN36747.1"/>
    <property type="molecule type" value="Genomic_DNA"/>
</dbReference>
<proteinExistence type="predicted"/>
<evidence type="ECO:0000256" key="1">
    <source>
        <dbReference type="SAM" id="MobiDB-lite"/>
    </source>
</evidence>
<evidence type="ECO:0000313" key="3">
    <source>
        <dbReference type="Proteomes" id="UP001218895"/>
    </source>
</evidence>
<sequence>MQLPRGRFEKFVRGDDIKTCLFNLSGNNFTGCCFGIFGETQAEIVFENGDIILAESSEKCGDSLLNSLILDKECIITVELSLYNDAQIKLAKEFNSKCSVDSETSNSFFSSLENNSDKSKNNTSDSLLSLKTKDKTQNSAEYNPSGDNLADDKRYTENKKSDVKNLSEKINSSYEKNSKKPLNADNLETDEDFLLSIDKSEIESIEKDFRLNAAEILKRIHLDHLITDKNNGDTKK</sequence>
<dbReference type="KEGG" id="manq:L1994_11525"/>
<gene>
    <name evidence="2" type="ORF">L1994_11525</name>
</gene>
<feature type="compositionally biased region" description="Polar residues" evidence="1">
    <location>
        <begin position="137"/>
        <end position="146"/>
    </location>
</feature>
<dbReference type="GeneID" id="79951040"/>
<keyword evidence="3" id="KW-1185">Reference proteome</keyword>
<reference evidence="2" key="1">
    <citation type="submission" date="2022-01" db="EMBL/GenBank/DDBJ databases">
        <title>Complete genome of Methanomicrobium antiquum DSM 21220.</title>
        <authorList>
            <person name="Chen S.-C."/>
            <person name="You Y.-T."/>
            <person name="Zhou Y.-Z."/>
            <person name="Lai M.-C."/>
        </authorList>
    </citation>
    <scope>NUCLEOTIDE SEQUENCE</scope>
    <source>
        <strain evidence="2">DSM 21220</strain>
    </source>
</reference>
<dbReference type="RefSeq" id="WP_278099584.1">
    <property type="nucleotide sequence ID" value="NZ_CP091092.1"/>
</dbReference>
<feature type="region of interest" description="Disordered" evidence="1">
    <location>
        <begin position="111"/>
        <end position="184"/>
    </location>
</feature>
<protein>
    <submittedName>
        <fullName evidence="2">Uncharacterized protein</fullName>
    </submittedName>
</protein>